<evidence type="ECO:0000313" key="3">
    <source>
        <dbReference type="Proteomes" id="UP000240883"/>
    </source>
</evidence>
<sequence>MGSSSQSHWNRAANLVSSASAFSRDRGGIQRQDHEYDNQVAPNTGQRDAAPNDYLANLQAGGENRGYYQGHPQTQGPYPTAFSARNSASPPSNNQYPPQGYNQGYPQQQAEPRFAPSYHPGNSAGGQGYNQPQDQRDLSGYTYTEAPTYTNHDASGRYSDVQVAEPEPFYLMQRANTVDVNTPSFYDESSSSYPARGWSYPAPADKCSRGHDIPKQIGRCLICDPRGPSRSGQP</sequence>
<feature type="compositionally biased region" description="Polar residues" evidence="1">
    <location>
        <begin position="1"/>
        <end position="21"/>
    </location>
</feature>
<organism evidence="2 3">
    <name type="scientific">Corynespora cassiicola Philippines</name>
    <dbReference type="NCBI Taxonomy" id="1448308"/>
    <lineage>
        <taxon>Eukaryota</taxon>
        <taxon>Fungi</taxon>
        <taxon>Dikarya</taxon>
        <taxon>Ascomycota</taxon>
        <taxon>Pezizomycotina</taxon>
        <taxon>Dothideomycetes</taxon>
        <taxon>Pleosporomycetidae</taxon>
        <taxon>Pleosporales</taxon>
        <taxon>Corynesporascaceae</taxon>
        <taxon>Corynespora</taxon>
    </lineage>
</organism>
<dbReference type="Proteomes" id="UP000240883">
    <property type="component" value="Unassembled WGS sequence"/>
</dbReference>
<name>A0A2T2N239_CORCC</name>
<keyword evidence="3" id="KW-1185">Reference proteome</keyword>
<feature type="region of interest" description="Disordered" evidence="1">
    <location>
        <begin position="1"/>
        <end position="138"/>
    </location>
</feature>
<feature type="compositionally biased region" description="Basic and acidic residues" evidence="1">
    <location>
        <begin position="23"/>
        <end position="37"/>
    </location>
</feature>
<protein>
    <submittedName>
        <fullName evidence="2">Uncharacterized protein</fullName>
    </submittedName>
</protein>
<evidence type="ECO:0000313" key="2">
    <source>
        <dbReference type="EMBL" id="PSN59503.1"/>
    </source>
</evidence>
<feature type="compositionally biased region" description="Low complexity" evidence="1">
    <location>
        <begin position="83"/>
        <end position="109"/>
    </location>
</feature>
<dbReference type="EMBL" id="KZ678155">
    <property type="protein sequence ID" value="PSN59503.1"/>
    <property type="molecule type" value="Genomic_DNA"/>
</dbReference>
<proteinExistence type="predicted"/>
<reference evidence="2 3" key="1">
    <citation type="journal article" date="2018" name="Front. Microbiol.">
        <title>Genome-Wide Analysis of Corynespora cassiicola Leaf Fall Disease Putative Effectors.</title>
        <authorList>
            <person name="Lopez D."/>
            <person name="Ribeiro S."/>
            <person name="Label P."/>
            <person name="Fumanal B."/>
            <person name="Venisse J.S."/>
            <person name="Kohler A."/>
            <person name="de Oliveira R.R."/>
            <person name="Labutti K."/>
            <person name="Lipzen A."/>
            <person name="Lail K."/>
            <person name="Bauer D."/>
            <person name="Ohm R.A."/>
            <person name="Barry K.W."/>
            <person name="Spatafora J."/>
            <person name="Grigoriev I.V."/>
            <person name="Martin F.M."/>
            <person name="Pujade-Renaud V."/>
        </authorList>
    </citation>
    <scope>NUCLEOTIDE SEQUENCE [LARGE SCALE GENOMIC DNA]</scope>
    <source>
        <strain evidence="2 3">Philippines</strain>
    </source>
</reference>
<dbReference type="AlphaFoldDB" id="A0A2T2N239"/>
<accession>A0A2T2N239</accession>
<evidence type="ECO:0000256" key="1">
    <source>
        <dbReference type="SAM" id="MobiDB-lite"/>
    </source>
</evidence>
<gene>
    <name evidence="2" type="ORF">BS50DRAFT_579915</name>
</gene>